<dbReference type="EMBL" id="GGEC01057163">
    <property type="protein sequence ID" value="MBX37647.1"/>
    <property type="molecule type" value="Transcribed_RNA"/>
</dbReference>
<sequence>MFVSLFLSVSNCKRSLQTISRELTSKVLKQQKS</sequence>
<dbReference type="AlphaFoldDB" id="A0A2P2N570"/>
<proteinExistence type="predicted"/>
<accession>A0A2P2N570</accession>
<name>A0A2P2N570_RHIMU</name>
<protein>
    <submittedName>
        <fullName evidence="1">Uncharacterized protein</fullName>
    </submittedName>
</protein>
<organism evidence="1">
    <name type="scientific">Rhizophora mucronata</name>
    <name type="common">Asiatic mangrove</name>
    <dbReference type="NCBI Taxonomy" id="61149"/>
    <lineage>
        <taxon>Eukaryota</taxon>
        <taxon>Viridiplantae</taxon>
        <taxon>Streptophyta</taxon>
        <taxon>Embryophyta</taxon>
        <taxon>Tracheophyta</taxon>
        <taxon>Spermatophyta</taxon>
        <taxon>Magnoliopsida</taxon>
        <taxon>eudicotyledons</taxon>
        <taxon>Gunneridae</taxon>
        <taxon>Pentapetalae</taxon>
        <taxon>rosids</taxon>
        <taxon>fabids</taxon>
        <taxon>Malpighiales</taxon>
        <taxon>Rhizophoraceae</taxon>
        <taxon>Rhizophora</taxon>
    </lineage>
</organism>
<evidence type="ECO:0000313" key="1">
    <source>
        <dbReference type="EMBL" id="MBX37647.1"/>
    </source>
</evidence>
<reference evidence="1" key="1">
    <citation type="submission" date="2018-02" db="EMBL/GenBank/DDBJ databases">
        <title>Rhizophora mucronata_Transcriptome.</title>
        <authorList>
            <person name="Meera S.P."/>
            <person name="Sreeshan A."/>
            <person name="Augustine A."/>
        </authorList>
    </citation>
    <scope>NUCLEOTIDE SEQUENCE</scope>
    <source>
        <tissue evidence="1">Leaf</tissue>
    </source>
</reference>